<dbReference type="InterPro" id="IPR001279">
    <property type="entry name" value="Metallo-B-lactamas"/>
</dbReference>
<evidence type="ECO:0000313" key="2">
    <source>
        <dbReference type="EMBL" id="MBB4285344.1"/>
    </source>
</evidence>
<dbReference type="PANTHER" id="PTHR46018:SF2">
    <property type="entry name" value="ZINC PHOSPHODIESTERASE ELAC PROTEIN 1"/>
    <property type="match status" value="1"/>
</dbReference>
<dbReference type="Pfam" id="PF23023">
    <property type="entry name" value="Anti-Pycsar_Apyc1"/>
    <property type="match status" value="1"/>
</dbReference>
<evidence type="ECO:0000259" key="1">
    <source>
        <dbReference type="SMART" id="SM00849"/>
    </source>
</evidence>
<sequence length="267" mass="29097">MRFFFIGTGAAFTMADDNFQSNAILESEAGERLLIDCGTDARRALKAAGLGRGDVSAVYISHLHGDHVGGLEWLGFTTYFCPDTARLPLYIHEGLVDALWHNSLKAGMEVLDYGYGHLGDFFDVRPLPADGGFVFGGLRLGLVPLLHIHSGEAVMRSYGLMMEAPIGRVLFTSDCLHQPETLMPAYRAAHLIFHDCDTGPHCGGVHAHYRDLRTLPADVKAKMWLYHYPDGPLPDARADGFRGFVRPGQVFELGAVPEEGGLAGLAD</sequence>
<gene>
    <name evidence="2" type="ORF">GGD88_001061</name>
</gene>
<dbReference type="PANTHER" id="PTHR46018">
    <property type="entry name" value="ZINC PHOSPHODIESTERASE ELAC PROTEIN 1"/>
    <property type="match status" value="1"/>
</dbReference>
<evidence type="ECO:0000313" key="3">
    <source>
        <dbReference type="Proteomes" id="UP000555728"/>
    </source>
</evidence>
<dbReference type="GO" id="GO:0046872">
    <property type="term" value="F:metal ion binding"/>
    <property type="evidence" value="ECO:0007669"/>
    <property type="project" value="UniProtKB-KW"/>
</dbReference>
<accession>A0A7W6WK30</accession>
<feature type="domain" description="Metallo-beta-lactamase" evidence="1">
    <location>
        <begin position="20"/>
        <end position="227"/>
    </location>
</feature>
<organism evidence="2 3">
    <name type="scientific">Roseospira goensis</name>
    <dbReference type="NCBI Taxonomy" id="391922"/>
    <lineage>
        <taxon>Bacteria</taxon>
        <taxon>Pseudomonadati</taxon>
        <taxon>Pseudomonadota</taxon>
        <taxon>Alphaproteobacteria</taxon>
        <taxon>Rhodospirillales</taxon>
        <taxon>Rhodospirillaceae</taxon>
        <taxon>Roseospira</taxon>
    </lineage>
</organism>
<proteinExistence type="predicted"/>
<dbReference type="RefSeq" id="WP_184432439.1">
    <property type="nucleotide sequence ID" value="NZ_JACIGI010000006.1"/>
</dbReference>
<dbReference type="Gene3D" id="3.60.15.10">
    <property type="entry name" value="Ribonuclease Z/Hydroxyacylglutathione hydrolase-like"/>
    <property type="match status" value="1"/>
</dbReference>
<comment type="caution">
    <text evidence="2">The sequence shown here is derived from an EMBL/GenBank/DDBJ whole genome shotgun (WGS) entry which is preliminary data.</text>
</comment>
<keyword evidence="3" id="KW-1185">Reference proteome</keyword>
<dbReference type="InterPro" id="IPR036866">
    <property type="entry name" value="RibonucZ/Hydroxyglut_hydro"/>
</dbReference>
<dbReference type="AlphaFoldDB" id="A0A7W6WK30"/>
<protein>
    <recommendedName>
        <fullName evidence="1">Metallo-beta-lactamase domain-containing protein</fullName>
    </recommendedName>
</protein>
<dbReference type="EMBL" id="JACIGI010000006">
    <property type="protein sequence ID" value="MBB4285344.1"/>
    <property type="molecule type" value="Genomic_DNA"/>
</dbReference>
<dbReference type="GO" id="GO:0042781">
    <property type="term" value="F:3'-tRNA processing endoribonuclease activity"/>
    <property type="evidence" value="ECO:0007669"/>
    <property type="project" value="TreeGrafter"/>
</dbReference>
<dbReference type="Proteomes" id="UP000555728">
    <property type="component" value="Unassembled WGS sequence"/>
</dbReference>
<name>A0A7W6WK30_9PROT</name>
<reference evidence="2 3" key="1">
    <citation type="submission" date="2020-08" db="EMBL/GenBank/DDBJ databases">
        <title>Genome sequencing of Purple Non-Sulfur Bacteria from various extreme environments.</title>
        <authorList>
            <person name="Mayer M."/>
        </authorList>
    </citation>
    <scope>NUCLEOTIDE SEQUENCE [LARGE SCALE GENOMIC DNA]</scope>
    <source>
        <strain evidence="2 3">JA135</strain>
    </source>
</reference>
<dbReference type="SUPFAM" id="SSF56281">
    <property type="entry name" value="Metallo-hydrolase/oxidoreductase"/>
    <property type="match status" value="1"/>
</dbReference>
<dbReference type="SMART" id="SM00849">
    <property type="entry name" value="Lactamase_B"/>
    <property type="match status" value="1"/>
</dbReference>